<protein>
    <recommendedName>
        <fullName evidence="3">histidine kinase</fullName>
        <ecNumber evidence="3">2.7.13.3</ecNumber>
    </recommendedName>
</protein>
<keyword evidence="13 15" id="KW-0472">Membrane</keyword>
<dbReference type="GO" id="GO:0000155">
    <property type="term" value="F:phosphorelay sensor kinase activity"/>
    <property type="evidence" value="ECO:0007669"/>
    <property type="project" value="InterPro"/>
</dbReference>
<feature type="coiled-coil region" evidence="14">
    <location>
        <begin position="227"/>
        <end position="261"/>
    </location>
</feature>
<dbReference type="RefSeq" id="WP_101871462.1">
    <property type="nucleotide sequence ID" value="NZ_CACRUK010000043.1"/>
</dbReference>
<evidence type="ECO:0000256" key="4">
    <source>
        <dbReference type="ARBA" id="ARBA00022475"/>
    </source>
</evidence>
<dbReference type="SMART" id="SM00304">
    <property type="entry name" value="HAMP"/>
    <property type="match status" value="1"/>
</dbReference>
<evidence type="ECO:0000256" key="15">
    <source>
        <dbReference type="SAM" id="Phobius"/>
    </source>
</evidence>
<keyword evidence="11 15" id="KW-1133">Transmembrane helix</keyword>
<name>A0A2N5NEL4_MEDGN</name>
<dbReference type="PANTHER" id="PTHR45528:SF1">
    <property type="entry name" value="SENSOR HISTIDINE KINASE CPXA"/>
    <property type="match status" value="1"/>
</dbReference>
<evidence type="ECO:0000256" key="6">
    <source>
        <dbReference type="ARBA" id="ARBA00022679"/>
    </source>
</evidence>
<dbReference type="Gene3D" id="6.10.340.10">
    <property type="match status" value="1"/>
</dbReference>
<evidence type="ECO:0000256" key="14">
    <source>
        <dbReference type="SAM" id="Coils"/>
    </source>
</evidence>
<evidence type="ECO:0000259" key="17">
    <source>
        <dbReference type="PROSITE" id="PS50885"/>
    </source>
</evidence>
<dbReference type="EC" id="2.7.13.3" evidence="3"/>
<comment type="catalytic activity">
    <reaction evidence="1">
        <text>ATP + protein L-histidine = ADP + protein N-phospho-L-histidine.</text>
        <dbReference type="EC" id="2.7.13.3"/>
    </reaction>
</comment>
<dbReference type="Pfam" id="PF00512">
    <property type="entry name" value="HisKA"/>
    <property type="match status" value="1"/>
</dbReference>
<proteinExistence type="predicted"/>
<dbReference type="SUPFAM" id="SSF47384">
    <property type="entry name" value="Homodimeric domain of signal transducing histidine kinase"/>
    <property type="match status" value="1"/>
</dbReference>
<keyword evidence="6" id="KW-0808">Transferase</keyword>
<dbReference type="Gene3D" id="3.30.565.10">
    <property type="entry name" value="Histidine kinase-like ATPase, C-terminal domain"/>
    <property type="match status" value="1"/>
</dbReference>
<comment type="subcellular location">
    <subcellularLocation>
        <location evidence="2">Cell membrane</location>
        <topology evidence="2">Multi-pass membrane protein</topology>
    </subcellularLocation>
</comment>
<reference evidence="21 22" key="1">
    <citation type="journal article" date="2017" name="Genome Med.">
        <title>A novel Ruminococcus gnavus clade enriched in inflammatory bowel disease patients.</title>
        <authorList>
            <person name="Hall A.B."/>
            <person name="Yassour M."/>
            <person name="Sauk J."/>
            <person name="Garner A."/>
            <person name="Jiang X."/>
            <person name="Arthur T."/>
            <person name="Lagoudas G.K."/>
            <person name="Vatanen T."/>
            <person name="Fornelos N."/>
            <person name="Wilson R."/>
            <person name="Bertha M."/>
            <person name="Cohen M."/>
            <person name="Garber J."/>
            <person name="Khalili H."/>
            <person name="Gevers D."/>
            <person name="Ananthakrishnan A.N."/>
            <person name="Kugathasan S."/>
            <person name="Lander E.S."/>
            <person name="Blainey P."/>
            <person name="Vlamakis H."/>
            <person name="Xavier R.J."/>
            <person name="Huttenhower C."/>
        </authorList>
    </citation>
    <scope>NUCLEOTIDE SEQUENCE [LARGE SCALE GENOMIC DNA]</scope>
    <source>
        <strain evidence="19 21">RJX1118</strain>
        <strain evidence="20 22">RJX1124</strain>
    </source>
</reference>
<dbReference type="Pfam" id="PF00672">
    <property type="entry name" value="HAMP"/>
    <property type="match status" value="1"/>
</dbReference>
<dbReference type="Gene3D" id="1.10.287.130">
    <property type="match status" value="1"/>
</dbReference>
<evidence type="ECO:0000313" key="19">
    <source>
        <dbReference type="EMBL" id="PLT52630.1"/>
    </source>
</evidence>
<keyword evidence="9 19" id="KW-0418">Kinase</keyword>
<dbReference type="EMBL" id="JAPZED010000006">
    <property type="protein sequence ID" value="MCZ7693853.1"/>
    <property type="molecule type" value="Genomic_DNA"/>
</dbReference>
<sequence length="494" mass="56535">MKHSIKRQMTVVFSGLIIFILVMMFLVYSKCLETYYIMHKESDLLEVHKTVGTALAQGNKEDERAWKVMERTNISMLVLQDNQVIFSPRGDQEQLVSQLRGYVFNQNQDEGELLKSTDNYEIRKIRDPVAGIDYLEMWGTYSNGAIFILRSPLDSIWESTALANKLLVYVGIAALVLGGILVSLFARKITEPITELASLSRRMSELDFDARYNGGGEDEIGTLGNNFNIMSERLEKTVSELKRANNELMKDIEKKEKMEDMRNEFLGNVSHELKTPIALIQGYAEGLKEGVSDDPESREFYCDVIMDEASKMNLMVKNLLTLNQLEFGNDEVTFERFDVSKLIQGVIQSCEILIQQADAKIDFIGESPVYVWADEFKTEQVIRNYLTNAIHHVDNERRIEVRVLSKDDIVRVTVFNSGHPIPQEDLAKLWDKFYKVDKAHTREYGGNGIGLSIVKAIMESFHQKYGVRNFDNGVEFWFELDGKSALHEEQNAVK</sequence>
<dbReference type="CDD" id="cd00082">
    <property type="entry name" value="HisKA"/>
    <property type="match status" value="1"/>
</dbReference>
<dbReference type="FunFam" id="1.10.287.130:FF:000001">
    <property type="entry name" value="Two-component sensor histidine kinase"/>
    <property type="match status" value="1"/>
</dbReference>
<dbReference type="Pfam" id="PF02518">
    <property type="entry name" value="HATPase_c"/>
    <property type="match status" value="1"/>
</dbReference>
<evidence type="ECO:0000313" key="20">
    <source>
        <dbReference type="EMBL" id="PLT69780.1"/>
    </source>
</evidence>
<evidence type="ECO:0000256" key="8">
    <source>
        <dbReference type="ARBA" id="ARBA00022741"/>
    </source>
</evidence>
<dbReference type="GO" id="GO:0005886">
    <property type="term" value="C:plasma membrane"/>
    <property type="evidence" value="ECO:0007669"/>
    <property type="project" value="UniProtKB-SubCell"/>
</dbReference>
<evidence type="ECO:0000256" key="11">
    <source>
        <dbReference type="ARBA" id="ARBA00022989"/>
    </source>
</evidence>
<evidence type="ECO:0000313" key="22">
    <source>
        <dbReference type="Proteomes" id="UP000234891"/>
    </source>
</evidence>
<evidence type="ECO:0000256" key="12">
    <source>
        <dbReference type="ARBA" id="ARBA00023012"/>
    </source>
</evidence>
<dbReference type="InterPro" id="IPR003661">
    <property type="entry name" value="HisK_dim/P_dom"/>
</dbReference>
<dbReference type="PANTHER" id="PTHR45528">
    <property type="entry name" value="SENSOR HISTIDINE KINASE CPXA"/>
    <property type="match status" value="1"/>
</dbReference>
<evidence type="ECO:0000256" key="9">
    <source>
        <dbReference type="ARBA" id="ARBA00022777"/>
    </source>
</evidence>
<evidence type="ECO:0000256" key="5">
    <source>
        <dbReference type="ARBA" id="ARBA00022553"/>
    </source>
</evidence>
<dbReference type="EMBL" id="NIHS01000040">
    <property type="protein sequence ID" value="PLT69780.1"/>
    <property type="molecule type" value="Genomic_DNA"/>
</dbReference>
<dbReference type="Proteomes" id="UP000234891">
    <property type="component" value="Unassembled WGS sequence"/>
</dbReference>
<keyword evidence="7 15" id="KW-0812">Transmembrane</keyword>
<dbReference type="AlphaFoldDB" id="A0A2N5NEL4"/>
<comment type="caution">
    <text evidence="19">The sequence shown here is derived from an EMBL/GenBank/DDBJ whole genome shotgun (WGS) entry which is preliminary data.</text>
</comment>
<evidence type="ECO:0000313" key="18">
    <source>
        <dbReference type="EMBL" id="MCZ7693853.1"/>
    </source>
</evidence>
<feature type="domain" description="Histidine kinase" evidence="16">
    <location>
        <begin position="268"/>
        <end position="484"/>
    </location>
</feature>
<dbReference type="CDD" id="cd06225">
    <property type="entry name" value="HAMP"/>
    <property type="match status" value="1"/>
</dbReference>
<dbReference type="InterPro" id="IPR003594">
    <property type="entry name" value="HATPase_dom"/>
</dbReference>
<evidence type="ECO:0000313" key="21">
    <source>
        <dbReference type="Proteomes" id="UP000234849"/>
    </source>
</evidence>
<dbReference type="InterPro" id="IPR003660">
    <property type="entry name" value="HAMP_dom"/>
</dbReference>
<dbReference type="Proteomes" id="UP000234849">
    <property type="component" value="Unassembled WGS sequence"/>
</dbReference>
<feature type="transmembrane region" description="Helical" evidence="15">
    <location>
        <begin position="166"/>
        <end position="186"/>
    </location>
</feature>
<keyword evidence="5" id="KW-0597">Phosphoprotein</keyword>
<evidence type="ECO:0000256" key="2">
    <source>
        <dbReference type="ARBA" id="ARBA00004651"/>
    </source>
</evidence>
<keyword evidence="10" id="KW-0067">ATP-binding</keyword>
<gene>
    <name evidence="19" type="ORF">CDL18_14190</name>
    <name evidence="20" type="ORF">CDL26_15025</name>
    <name evidence="18" type="ORF">O8D18_07350</name>
</gene>
<dbReference type="PROSITE" id="PS50885">
    <property type="entry name" value="HAMP"/>
    <property type="match status" value="1"/>
</dbReference>
<evidence type="ECO:0000256" key="3">
    <source>
        <dbReference type="ARBA" id="ARBA00012438"/>
    </source>
</evidence>
<dbReference type="SMART" id="SM00388">
    <property type="entry name" value="HisKA"/>
    <property type="match status" value="1"/>
</dbReference>
<dbReference type="SUPFAM" id="SSF158472">
    <property type="entry name" value="HAMP domain-like"/>
    <property type="match status" value="1"/>
</dbReference>
<dbReference type="InterPro" id="IPR050398">
    <property type="entry name" value="HssS/ArlS-like"/>
</dbReference>
<feature type="domain" description="HAMP" evidence="17">
    <location>
        <begin position="187"/>
        <end position="239"/>
    </location>
</feature>
<keyword evidence="4" id="KW-1003">Cell membrane</keyword>
<keyword evidence="12" id="KW-0902">Two-component regulatory system</keyword>
<organism evidence="19 21">
    <name type="scientific">Mediterraneibacter gnavus</name>
    <name type="common">Ruminococcus gnavus</name>
    <dbReference type="NCBI Taxonomy" id="33038"/>
    <lineage>
        <taxon>Bacteria</taxon>
        <taxon>Bacillati</taxon>
        <taxon>Bacillota</taxon>
        <taxon>Clostridia</taxon>
        <taxon>Lachnospirales</taxon>
        <taxon>Lachnospiraceae</taxon>
        <taxon>Mediterraneibacter</taxon>
    </lineage>
</organism>
<dbReference type="InterPro" id="IPR005467">
    <property type="entry name" value="His_kinase_dom"/>
</dbReference>
<dbReference type="Proteomes" id="UP001148455">
    <property type="component" value="Unassembled WGS sequence"/>
</dbReference>
<evidence type="ECO:0000256" key="1">
    <source>
        <dbReference type="ARBA" id="ARBA00000085"/>
    </source>
</evidence>
<evidence type="ECO:0000256" key="7">
    <source>
        <dbReference type="ARBA" id="ARBA00022692"/>
    </source>
</evidence>
<accession>A0A2N5NEL4</accession>
<dbReference type="InterPro" id="IPR036890">
    <property type="entry name" value="HATPase_C_sf"/>
</dbReference>
<evidence type="ECO:0000259" key="16">
    <source>
        <dbReference type="PROSITE" id="PS50109"/>
    </source>
</evidence>
<reference evidence="18" key="2">
    <citation type="submission" date="2022-12" db="EMBL/GenBank/DDBJ databases">
        <title>Genome of R. gnavus strain RSHDN_123.</title>
        <authorList>
            <person name="Abdugheni R."/>
        </authorList>
    </citation>
    <scope>NUCLEOTIDE SEQUENCE</scope>
    <source>
        <strain evidence="18">RSHDN_123</strain>
    </source>
</reference>
<keyword evidence="14" id="KW-0175">Coiled coil</keyword>
<dbReference type="InterPro" id="IPR036097">
    <property type="entry name" value="HisK_dim/P_sf"/>
</dbReference>
<evidence type="ECO:0000256" key="10">
    <source>
        <dbReference type="ARBA" id="ARBA00022840"/>
    </source>
</evidence>
<evidence type="ECO:0000256" key="13">
    <source>
        <dbReference type="ARBA" id="ARBA00023136"/>
    </source>
</evidence>
<keyword evidence="8" id="KW-0547">Nucleotide-binding</keyword>
<dbReference type="PROSITE" id="PS50109">
    <property type="entry name" value="HIS_KIN"/>
    <property type="match status" value="1"/>
</dbReference>
<dbReference type="GO" id="GO:0005524">
    <property type="term" value="F:ATP binding"/>
    <property type="evidence" value="ECO:0007669"/>
    <property type="project" value="UniProtKB-KW"/>
</dbReference>
<dbReference type="SUPFAM" id="SSF55874">
    <property type="entry name" value="ATPase domain of HSP90 chaperone/DNA topoisomerase II/histidine kinase"/>
    <property type="match status" value="1"/>
</dbReference>
<dbReference type="SMART" id="SM00387">
    <property type="entry name" value="HATPase_c"/>
    <property type="match status" value="1"/>
</dbReference>
<dbReference type="EMBL" id="NIHM01000028">
    <property type="protein sequence ID" value="PLT52630.1"/>
    <property type="molecule type" value="Genomic_DNA"/>
</dbReference>